<name>A0ABS0J364_9BACT</name>
<protein>
    <submittedName>
        <fullName evidence="1">Uncharacterized protein</fullName>
    </submittedName>
</protein>
<comment type="caution">
    <text evidence="1">The sequence shown here is derived from an EMBL/GenBank/DDBJ whole genome shotgun (WGS) entry which is preliminary data.</text>
</comment>
<evidence type="ECO:0000313" key="2">
    <source>
        <dbReference type="Proteomes" id="UP001194469"/>
    </source>
</evidence>
<proteinExistence type="predicted"/>
<accession>A0ABS0J364</accession>
<sequence>MKKQDKCPLNGFKACRETCRWYIQLRGKHPQTGQDIDEWGCAVSWLPVLLIENAQEVRQGSAAVESFRNEMVKASGATMAGIGEIVRLASMSSRERGIAGHQQQVEG</sequence>
<dbReference type="RefSeq" id="WP_196608341.1">
    <property type="nucleotide sequence ID" value="NZ_VRYY01000077.1"/>
</dbReference>
<reference evidence="1 2" key="1">
    <citation type="submission" date="2019-08" db="EMBL/GenBank/DDBJ databases">
        <authorList>
            <person name="Luo N."/>
        </authorList>
    </citation>
    <scope>NUCLEOTIDE SEQUENCE [LARGE SCALE GENOMIC DNA]</scope>
    <source>
        <strain evidence="1 2">NCIMB 9442</strain>
    </source>
</reference>
<organism evidence="1 2">
    <name type="scientific">Nitratidesulfovibrio oxamicus</name>
    <dbReference type="NCBI Taxonomy" id="32016"/>
    <lineage>
        <taxon>Bacteria</taxon>
        <taxon>Pseudomonadati</taxon>
        <taxon>Thermodesulfobacteriota</taxon>
        <taxon>Desulfovibrionia</taxon>
        <taxon>Desulfovibrionales</taxon>
        <taxon>Desulfovibrionaceae</taxon>
        <taxon>Nitratidesulfovibrio</taxon>
    </lineage>
</organism>
<dbReference type="Proteomes" id="UP001194469">
    <property type="component" value="Unassembled WGS sequence"/>
</dbReference>
<dbReference type="EMBL" id="VRYY01000077">
    <property type="protein sequence ID" value="MBG3876148.1"/>
    <property type="molecule type" value="Genomic_DNA"/>
</dbReference>
<keyword evidence="2" id="KW-1185">Reference proteome</keyword>
<gene>
    <name evidence="1" type="ORF">FVW20_03665</name>
</gene>
<evidence type="ECO:0000313" key="1">
    <source>
        <dbReference type="EMBL" id="MBG3876148.1"/>
    </source>
</evidence>